<dbReference type="Pfam" id="PF08308">
    <property type="entry name" value="PEGA"/>
    <property type="match status" value="1"/>
</dbReference>
<name>A0ABZ2JX00_9BACT</name>
<feature type="signal peptide" evidence="2">
    <location>
        <begin position="1"/>
        <end position="25"/>
    </location>
</feature>
<feature type="transmembrane region" description="Helical" evidence="1">
    <location>
        <begin position="296"/>
        <end position="316"/>
    </location>
</feature>
<evidence type="ECO:0000259" key="3">
    <source>
        <dbReference type="Pfam" id="PF08308"/>
    </source>
</evidence>
<keyword evidence="1" id="KW-1133">Transmembrane helix</keyword>
<feature type="domain" description="PEGA" evidence="3">
    <location>
        <begin position="126"/>
        <end position="178"/>
    </location>
</feature>
<accession>A0ABZ2JX00</accession>
<keyword evidence="1" id="KW-0812">Transmembrane</keyword>
<feature type="transmembrane region" description="Helical" evidence="1">
    <location>
        <begin position="228"/>
        <end position="248"/>
    </location>
</feature>
<dbReference type="RefSeq" id="WP_394841626.1">
    <property type="nucleotide sequence ID" value="NZ_CP089982.1"/>
</dbReference>
<evidence type="ECO:0000313" key="5">
    <source>
        <dbReference type="Proteomes" id="UP001379533"/>
    </source>
</evidence>
<feature type="chain" id="PRO_5046174438" evidence="2">
    <location>
        <begin position="26"/>
        <end position="346"/>
    </location>
</feature>
<dbReference type="Proteomes" id="UP001379533">
    <property type="component" value="Chromosome"/>
</dbReference>
<organism evidence="4 5">
    <name type="scientific">Pendulispora brunnea</name>
    <dbReference type="NCBI Taxonomy" id="2905690"/>
    <lineage>
        <taxon>Bacteria</taxon>
        <taxon>Pseudomonadati</taxon>
        <taxon>Myxococcota</taxon>
        <taxon>Myxococcia</taxon>
        <taxon>Myxococcales</taxon>
        <taxon>Sorangiineae</taxon>
        <taxon>Pendulisporaceae</taxon>
        <taxon>Pendulispora</taxon>
    </lineage>
</organism>
<dbReference type="EMBL" id="CP089982">
    <property type="protein sequence ID" value="WXA91006.1"/>
    <property type="molecule type" value="Genomic_DNA"/>
</dbReference>
<keyword evidence="2" id="KW-0732">Signal</keyword>
<reference evidence="4 5" key="1">
    <citation type="submission" date="2021-12" db="EMBL/GenBank/DDBJ databases">
        <title>Discovery of the Pendulisporaceae a myxobacterial family with distinct sporulation behavior and unique specialized metabolism.</title>
        <authorList>
            <person name="Garcia R."/>
            <person name="Popoff A."/>
            <person name="Bader C.D."/>
            <person name="Loehr J."/>
            <person name="Walesch S."/>
            <person name="Walt C."/>
            <person name="Boldt J."/>
            <person name="Bunk B."/>
            <person name="Haeckl F.J.F.P.J."/>
            <person name="Gunesch A.P."/>
            <person name="Birkelbach J."/>
            <person name="Nuebel U."/>
            <person name="Pietschmann T."/>
            <person name="Bach T."/>
            <person name="Mueller R."/>
        </authorList>
    </citation>
    <scope>NUCLEOTIDE SEQUENCE [LARGE SCALE GENOMIC DNA]</scope>
    <source>
        <strain evidence="4 5">MSr12523</strain>
    </source>
</reference>
<proteinExistence type="predicted"/>
<gene>
    <name evidence="4" type="ORF">LZC95_31705</name>
</gene>
<evidence type="ECO:0000313" key="4">
    <source>
        <dbReference type="EMBL" id="WXA91006.1"/>
    </source>
</evidence>
<keyword evidence="5" id="KW-1185">Reference proteome</keyword>
<protein>
    <submittedName>
        <fullName evidence="4">PEGA domain-containing protein</fullName>
    </submittedName>
</protein>
<keyword evidence="1" id="KW-0472">Membrane</keyword>
<evidence type="ECO:0000256" key="1">
    <source>
        <dbReference type="SAM" id="Phobius"/>
    </source>
</evidence>
<dbReference type="InterPro" id="IPR013229">
    <property type="entry name" value="PEGA"/>
</dbReference>
<sequence length="346" mass="35877">MNPVRSITVAALLLASVAAATPVRAQSSSAPAEALYREGQRLMAAGDVHNACIKFAESQRLEPATGTLINLAGCHEKEGKTASAWAEYVEATATAARSGQRDREKYAKERAEALEKKLRTLVVAAATAPQGTEVKLDGLPFGSGAIGTPLPVDPGEHEVTVSAPRKKTWTQRVNLEPGPGTTRLDVPPFEDMPAEKPAVAAAPQSQETATSNDVDLEAVRTARQKRTIGLVVGGAGVLALGAGVFFGLRAKAFDDKSGREHDSAVRYGAQGDIANTDVQNKAATDDYNSAKTSQTIAIVSGAAGAVALGVGIYLFATSKEPRPSSAARVTPLLSPNTAGASASFSF</sequence>
<evidence type="ECO:0000256" key="2">
    <source>
        <dbReference type="SAM" id="SignalP"/>
    </source>
</evidence>